<sequence length="53" mass="5797">MADTVKIKVDGSWQPLLLEYSKCGFTLDTVDGALVVTAPFTGSCWVMMVLEQT</sequence>
<dbReference type="EMBL" id="JAFHDT010000014">
    <property type="protein sequence ID" value="KAI7800325.1"/>
    <property type="molecule type" value="Genomic_DNA"/>
</dbReference>
<protein>
    <submittedName>
        <fullName evidence="1">Uncharacterized protein</fullName>
    </submittedName>
</protein>
<dbReference type="Proteomes" id="UP001059041">
    <property type="component" value="Linkage Group LG14"/>
</dbReference>
<evidence type="ECO:0000313" key="2">
    <source>
        <dbReference type="Proteomes" id="UP001059041"/>
    </source>
</evidence>
<name>A0A9W7WIJ6_TRIRA</name>
<organism evidence="1 2">
    <name type="scientific">Triplophysa rosa</name>
    <name type="common">Cave loach</name>
    <dbReference type="NCBI Taxonomy" id="992332"/>
    <lineage>
        <taxon>Eukaryota</taxon>
        <taxon>Metazoa</taxon>
        <taxon>Chordata</taxon>
        <taxon>Craniata</taxon>
        <taxon>Vertebrata</taxon>
        <taxon>Euteleostomi</taxon>
        <taxon>Actinopterygii</taxon>
        <taxon>Neopterygii</taxon>
        <taxon>Teleostei</taxon>
        <taxon>Ostariophysi</taxon>
        <taxon>Cypriniformes</taxon>
        <taxon>Nemacheilidae</taxon>
        <taxon>Triplophysa</taxon>
    </lineage>
</organism>
<comment type="caution">
    <text evidence="1">The sequence shown here is derived from an EMBL/GenBank/DDBJ whole genome shotgun (WGS) entry which is preliminary data.</text>
</comment>
<proteinExistence type="predicted"/>
<accession>A0A9W7WIJ6</accession>
<gene>
    <name evidence="1" type="ORF">IRJ41_000551</name>
</gene>
<keyword evidence="2" id="KW-1185">Reference proteome</keyword>
<reference evidence="1" key="1">
    <citation type="submission" date="2021-02" db="EMBL/GenBank/DDBJ databases">
        <title>Comparative genomics reveals that relaxation of natural selection precedes convergent phenotypic evolution of cavefish.</title>
        <authorList>
            <person name="Peng Z."/>
        </authorList>
    </citation>
    <scope>NUCLEOTIDE SEQUENCE</scope>
    <source>
        <tissue evidence="1">Muscle</tissue>
    </source>
</reference>
<dbReference type="AlphaFoldDB" id="A0A9W7WIJ6"/>
<evidence type="ECO:0000313" key="1">
    <source>
        <dbReference type="EMBL" id="KAI7800325.1"/>
    </source>
</evidence>